<name>I4ED25_9BACT</name>
<evidence type="ECO:0000313" key="1">
    <source>
        <dbReference type="EMBL" id="CCF82587.1"/>
    </source>
</evidence>
<sequence length="437" mass="48804">MDSVEQVAAAVLYEGYVLWPYRRSVKKNQKRWTLGGVYPRAYSEAVNGSDAWLMRTECLVAGDAPVVDLKIRFLQIVERSVGWRYPNGSIKFVDELRIGDERYLAWEEATEREIVLSGLRLTDLETPRQVTIEIPAGSRQEVLADPSGDEAGILVRDWSVLAGAIEVRAEPLRPGLTKLTVEITNTTPWDGKDRESALKGTFASTHTILKVTDGEFMSLMDPPEELKVLAGECENIKTWPVLAGEEGDRHLMLSSPIILYDYPRIAPESPGDLFDGTEIDQLLILNILTLTDEEKAEMRATDPKAREILERSESLTTGDFMRLHGAIREFQVLDGAINPILEDLEKPVPLQVTLQGQEITPGTRVRLRPRAGGDILDIALAGKIAIVEGIEQDYEDKIHLAVTIEDDPGRDLGRERWPGHRFFFSPEEVEPLSGGIL</sequence>
<gene>
    <name evidence="1" type="ORF">NITHO_1330002</name>
</gene>
<evidence type="ECO:0000313" key="2">
    <source>
        <dbReference type="Proteomes" id="UP000004221"/>
    </source>
</evidence>
<dbReference type="EMBL" id="CAGS01000039">
    <property type="protein sequence ID" value="CCF82587.1"/>
    <property type="molecule type" value="Genomic_DNA"/>
</dbReference>
<protein>
    <submittedName>
        <fullName evidence="1">Uncharacterized protein</fullName>
    </submittedName>
</protein>
<reference evidence="1 2" key="1">
    <citation type="journal article" date="2012" name="ISME J.">
        <title>Nitrification expanded: discovery, physiology and genomics of a nitrite-oxidizing bacterium from the phylum Chloroflexi.</title>
        <authorList>
            <person name="Sorokin D.Y."/>
            <person name="Lucker S."/>
            <person name="Vejmelkova D."/>
            <person name="Kostrikina N.A."/>
            <person name="Kleerebezem R."/>
            <person name="Rijpstra W.I."/>
            <person name="Damste J.S."/>
            <person name="Le Paslier D."/>
            <person name="Muyzer G."/>
            <person name="Wagner M."/>
            <person name="van Loosdrecht M.C."/>
            <person name="Daims H."/>
        </authorList>
    </citation>
    <scope>NUCLEOTIDE SEQUENCE [LARGE SCALE GENOMIC DNA]</scope>
    <source>
        <strain evidence="2">none</strain>
    </source>
</reference>
<dbReference type="RefSeq" id="WP_008474751.1">
    <property type="nucleotide sequence ID" value="NZ_CAGS01000039.1"/>
</dbReference>
<comment type="caution">
    <text evidence="1">The sequence shown here is derived from an EMBL/GenBank/DDBJ whole genome shotgun (WGS) entry which is preliminary data.</text>
</comment>
<dbReference type="Proteomes" id="UP000004221">
    <property type="component" value="Unassembled WGS sequence"/>
</dbReference>
<keyword evidence="2" id="KW-1185">Reference proteome</keyword>
<dbReference type="AlphaFoldDB" id="I4ED25"/>
<dbReference type="OrthoDB" id="264096at2"/>
<proteinExistence type="predicted"/>
<organism evidence="1 2">
    <name type="scientific">Nitrolancea hollandica Lb</name>
    <dbReference type="NCBI Taxonomy" id="1129897"/>
    <lineage>
        <taxon>Bacteria</taxon>
        <taxon>Pseudomonadati</taxon>
        <taxon>Thermomicrobiota</taxon>
        <taxon>Thermomicrobia</taxon>
        <taxon>Sphaerobacterales</taxon>
        <taxon>Sphaerobacterineae</taxon>
        <taxon>Sphaerobacteraceae</taxon>
        <taxon>Nitrolancea</taxon>
    </lineage>
</organism>
<accession>I4ED25</accession>